<sequence>MNEYEKIEQMNHQIYIMKKNKKTVLSKWRKSREFIEAVLKTLSQHEEKLKDALEFSIKALLTMQVQEENSPLKKSNLVRLDGEPVWVVSYDHDGRWGIVNTINESILFPTNEGIKEEGWFDGMYIFRYKKNIKDYSQILEKYNLKDE</sequence>
<accession>A0A084JMD2</accession>
<comment type="caution">
    <text evidence="1">The sequence shown here is derived from an EMBL/GenBank/DDBJ whole genome shotgun (WGS) entry which is preliminary data.</text>
</comment>
<dbReference type="EMBL" id="JPME01000013">
    <property type="protein sequence ID" value="KEZ90116.1"/>
    <property type="molecule type" value="Genomic_DNA"/>
</dbReference>
<dbReference type="RefSeq" id="WP_038281065.1">
    <property type="nucleotide sequence ID" value="NZ_JPME01000013.1"/>
</dbReference>
<keyword evidence="2" id="KW-1185">Reference proteome</keyword>
<dbReference type="OrthoDB" id="9833359at2"/>
<proteinExistence type="predicted"/>
<dbReference type="Proteomes" id="UP000028525">
    <property type="component" value="Unassembled WGS sequence"/>
</dbReference>
<dbReference type="AlphaFoldDB" id="A0A084JMD2"/>
<reference evidence="1 2" key="1">
    <citation type="submission" date="2014-07" db="EMBL/GenBank/DDBJ databases">
        <title>Draft genome of Clostridium celerecrescens 152B isolated from sediments associated with methane hydrate from Krishna Godavari basin.</title>
        <authorList>
            <person name="Honkalas V.S."/>
            <person name="Dabir A.P."/>
            <person name="Arora P."/>
            <person name="Dhakephalkar P.K."/>
        </authorList>
    </citation>
    <scope>NUCLEOTIDE SEQUENCE [LARGE SCALE GENOMIC DNA]</scope>
    <source>
        <strain evidence="1 2">152B</strain>
    </source>
</reference>
<evidence type="ECO:0000313" key="2">
    <source>
        <dbReference type="Proteomes" id="UP000028525"/>
    </source>
</evidence>
<name>A0A084JMD2_9FIRM</name>
<gene>
    <name evidence="1" type="ORF">IO98_11550</name>
</gene>
<organism evidence="1 2">
    <name type="scientific">Lacrimispora celerecrescens</name>
    <dbReference type="NCBI Taxonomy" id="29354"/>
    <lineage>
        <taxon>Bacteria</taxon>
        <taxon>Bacillati</taxon>
        <taxon>Bacillota</taxon>
        <taxon>Clostridia</taxon>
        <taxon>Lachnospirales</taxon>
        <taxon>Lachnospiraceae</taxon>
        <taxon>Lacrimispora</taxon>
    </lineage>
</organism>
<protein>
    <submittedName>
        <fullName evidence="1">Uncharacterized protein</fullName>
    </submittedName>
</protein>
<evidence type="ECO:0000313" key="1">
    <source>
        <dbReference type="EMBL" id="KEZ90116.1"/>
    </source>
</evidence>